<dbReference type="EMBL" id="JAUSTF010000004">
    <property type="protein sequence ID" value="MDQ0180794.1"/>
    <property type="molecule type" value="Genomic_DNA"/>
</dbReference>
<proteinExistence type="predicted"/>
<reference evidence="2 4" key="1">
    <citation type="submission" date="2023-07" db="EMBL/GenBank/DDBJ databases">
        <title>Sorghum-associated microbial communities from plants grown in Nebraska, USA.</title>
        <authorList>
            <person name="Schachtman D."/>
        </authorList>
    </citation>
    <scope>NUCLEOTIDE SEQUENCE</scope>
    <source>
        <strain evidence="2">DS1006</strain>
        <strain evidence="3 4">DS1016</strain>
    </source>
</reference>
<accession>A0AAW8D916</accession>
<protein>
    <submittedName>
        <fullName evidence="2">Uncharacterized protein</fullName>
    </submittedName>
</protein>
<organism evidence="2 5">
    <name type="scientific">Arthrobacter bambusae</name>
    <dbReference type="NCBI Taxonomy" id="1338426"/>
    <lineage>
        <taxon>Bacteria</taxon>
        <taxon>Bacillati</taxon>
        <taxon>Actinomycetota</taxon>
        <taxon>Actinomycetes</taxon>
        <taxon>Micrococcales</taxon>
        <taxon>Micrococcaceae</taxon>
        <taxon>Arthrobacter</taxon>
    </lineage>
</organism>
<comment type="caution">
    <text evidence="2">The sequence shown here is derived from an EMBL/GenBank/DDBJ whole genome shotgun (WGS) entry which is preliminary data.</text>
</comment>
<evidence type="ECO:0000313" key="3">
    <source>
        <dbReference type="EMBL" id="MDQ0180794.1"/>
    </source>
</evidence>
<name>A0AAW8D916_9MICC</name>
<keyword evidence="4" id="KW-1185">Reference proteome</keyword>
<dbReference type="AlphaFoldDB" id="A0AAW8D916"/>
<evidence type="ECO:0000313" key="4">
    <source>
        <dbReference type="Proteomes" id="UP001230951"/>
    </source>
</evidence>
<dbReference type="Proteomes" id="UP001230951">
    <property type="component" value="Unassembled WGS sequence"/>
</dbReference>
<feature type="region of interest" description="Disordered" evidence="1">
    <location>
        <begin position="1"/>
        <end position="20"/>
    </location>
</feature>
<dbReference type="EMBL" id="JAUSRG010000003">
    <property type="protein sequence ID" value="MDP9904777.1"/>
    <property type="molecule type" value="Genomic_DNA"/>
</dbReference>
<dbReference type="Proteomes" id="UP001242995">
    <property type="component" value="Unassembled WGS sequence"/>
</dbReference>
<sequence>MTQQRYPKRSVGSAAAEVQPVDSGVVDAVRHVDQGVQRRTYRHLTVTRLGPVP</sequence>
<gene>
    <name evidence="2" type="ORF">J2S90_001732</name>
    <name evidence="3" type="ORF">J2S93_002221</name>
</gene>
<evidence type="ECO:0000256" key="1">
    <source>
        <dbReference type="SAM" id="MobiDB-lite"/>
    </source>
</evidence>
<evidence type="ECO:0000313" key="5">
    <source>
        <dbReference type="Proteomes" id="UP001242995"/>
    </source>
</evidence>
<evidence type="ECO:0000313" key="2">
    <source>
        <dbReference type="EMBL" id="MDP9904777.1"/>
    </source>
</evidence>